<dbReference type="InterPro" id="IPR013766">
    <property type="entry name" value="Thioredoxin_domain"/>
</dbReference>
<evidence type="ECO:0000256" key="4">
    <source>
        <dbReference type="ARBA" id="ARBA00022982"/>
    </source>
</evidence>
<dbReference type="InterPro" id="IPR036249">
    <property type="entry name" value="Thioredoxin-like_sf"/>
</dbReference>
<dbReference type="Proteomes" id="UP000246635">
    <property type="component" value="Unassembled WGS sequence"/>
</dbReference>
<feature type="disulfide bond" description="Redox-active" evidence="9">
    <location>
        <begin position="30"/>
        <end position="33"/>
    </location>
</feature>
<dbReference type="CDD" id="cd02947">
    <property type="entry name" value="TRX_family"/>
    <property type="match status" value="1"/>
</dbReference>
<feature type="site" description="Deprotonates C-terminal active site Cys" evidence="8">
    <location>
        <position position="24"/>
    </location>
</feature>
<evidence type="ECO:0000256" key="5">
    <source>
        <dbReference type="ARBA" id="ARBA00023157"/>
    </source>
</evidence>
<dbReference type="RefSeq" id="WP_110045536.1">
    <property type="nucleotide sequence ID" value="NZ_CP054612.1"/>
</dbReference>
<feature type="site" description="Contributes to redox potential value" evidence="8">
    <location>
        <position position="32"/>
    </location>
</feature>
<evidence type="ECO:0000259" key="10">
    <source>
        <dbReference type="PROSITE" id="PS51352"/>
    </source>
</evidence>
<dbReference type="Pfam" id="PF00085">
    <property type="entry name" value="Thioredoxin"/>
    <property type="match status" value="1"/>
</dbReference>
<organism evidence="11 12">
    <name type="scientific">Paenibacillus cellulosilyticus</name>
    <dbReference type="NCBI Taxonomy" id="375489"/>
    <lineage>
        <taxon>Bacteria</taxon>
        <taxon>Bacillati</taxon>
        <taxon>Bacillota</taxon>
        <taxon>Bacilli</taxon>
        <taxon>Bacillales</taxon>
        <taxon>Paenibacillaceae</taxon>
        <taxon>Paenibacillus</taxon>
    </lineage>
</organism>
<dbReference type="EMBL" id="QGTQ01000017">
    <property type="protein sequence ID" value="PWV98529.1"/>
    <property type="molecule type" value="Genomic_DNA"/>
</dbReference>
<keyword evidence="4" id="KW-0249">Electron transport</keyword>
<dbReference type="OrthoDB" id="9790390at2"/>
<gene>
    <name evidence="11" type="ORF">DFQ01_11739</name>
</gene>
<dbReference type="GO" id="GO:0015035">
    <property type="term" value="F:protein-disulfide reductase activity"/>
    <property type="evidence" value="ECO:0007669"/>
    <property type="project" value="InterPro"/>
</dbReference>
<accession>A0A2V2YPW0</accession>
<evidence type="ECO:0000256" key="9">
    <source>
        <dbReference type="PIRSR" id="PIRSR000077-4"/>
    </source>
</evidence>
<evidence type="ECO:0000256" key="8">
    <source>
        <dbReference type="PIRSR" id="PIRSR000077-1"/>
    </source>
</evidence>
<dbReference type="PROSITE" id="PS51352">
    <property type="entry name" value="THIOREDOXIN_2"/>
    <property type="match status" value="1"/>
</dbReference>
<dbReference type="PROSITE" id="PS00194">
    <property type="entry name" value="THIOREDOXIN_1"/>
    <property type="match status" value="1"/>
</dbReference>
<feature type="active site" description="Nucleophile" evidence="8">
    <location>
        <position position="30"/>
    </location>
</feature>
<name>A0A2V2YPW0_9BACL</name>
<dbReference type="AlphaFoldDB" id="A0A2V2YPW0"/>
<comment type="caution">
    <text evidence="11">The sequence shown here is derived from an EMBL/GenBank/DDBJ whole genome shotgun (WGS) entry which is preliminary data.</text>
</comment>
<comment type="similarity">
    <text evidence="1 7">Belongs to the thioredoxin family.</text>
</comment>
<evidence type="ECO:0000313" key="12">
    <source>
        <dbReference type="Proteomes" id="UP000246635"/>
    </source>
</evidence>
<evidence type="ECO:0000256" key="3">
    <source>
        <dbReference type="ARBA" id="ARBA00022448"/>
    </source>
</evidence>
<sequence length="106" mass="11916">MSLPVVDVSSFDQAIQSNELTFVDFSAKWCPPCKVLHPLLEELQQEEGGRVSIAYVDCDESPELSSRFGVMSMPTVILFHNGEPVEKLIGLRPKEVYRTLLGRYTV</sequence>
<evidence type="ECO:0000256" key="2">
    <source>
        <dbReference type="ARBA" id="ARBA00020570"/>
    </source>
</evidence>
<keyword evidence="3" id="KW-0813">Transport</keyword>
<protein>
    <recommendedName>
        <fullName evidence="2 7">Thioredoxin</fullName>
    </recommendedName>
</protein>
<evidence type="ECO:0000256" key="1">
    <source>
        <dbReference type="ARBA" id="ARBA00008987"/>
    </source>
</evidence>
<dbReference type="PRINTS" id="PR00421">
    <property type="entry name" value="THIOREDOXIN"/>
</dbReference>
<keyword evidence="12" id="KW-1185">Reference proteome</keyword>
<dbReference type="InterPro" id="IPR017937">
    <property type="entry name" value="Thioredoxin_CS"/>
</dbReference>
<keyword evidence="6 9" id="KW-0676">Redox-active center</keyword>
<dbReference type="InterPro" id="IPR005746">
    <property type="entry name" value="Thioredoxin"/>
</dbReference>
<feature type="domain" description="Thioredoxin" evidence="10">
    <location>
        <begin position="1"/>
        <end position="106"/>
    </location>
</feature>
<dbReference type="PANTHER" id="PTHR45663">
    <property type="entry name" value="GEO12009P1"/>
    <property type="match status" value="1"/>
</dbReference>
<keyword evidence="5 9" id="KW-1015">Disulfide bond</keyword>
<dbReference type="PANTHER" id="PTHR45663:SF11">
    <property type="entry name" value="GEO12009P1"/>
    <property type="match status" value="1"/>
</dbReference>
<evidence type="ECO:0000256" key="6">
    <source>
        <dbReference type="ARBA" id="ARBA00023284"/>
    </source>
</evidence>
<dbReference type="GO" id="GO:0005737">
    <property type="term" value="C:cytoplasm"/>
    <property type="evidence" value="ECO:0007669"/>
    <property type="project" value="TreeGrafter"/>
</dbReference>
<feature type="active site" description="Nucleophile" evidence="8">
    <location>
        <position position="33"/>
    </location>
</feature>
<dbReference type="PIRSF" id="PIRSF000077">
    <property type="entry name" value="Thioredoxin"/>
    <property type="match status" value="1"/>
</dbReference>
<dbReference type="SUPFAM" id="SSF52833">
    <property type="entry name" value="Thioredoxin-like"/>
    <property type="match status" value="1"/>
</dbReference>
<dbReference type="Gene3D" id="3.40.30.10">
    <property type="entry name" value="Glutaredoxin"/>
    <property type="match status" value="1"/>
</dbReference>
<feature type="site" description="Contributes to redox potential value" evidence="8">
    <location>
        <position position="31"/>
    </location>
</feature>
<evidence type="ECO:0000256" key="7">
    <source>
        <dbReference type="PIRNR" id="PIRNR000077"/>
    </source>
</evidence>
<evidence type="ECO:0000313" key="11">
    <source>
        <dbReference type="EMBL" id="PWV98529.1"/>
    </source>
</evidence>
<reference evidence="11 12" key="1">
    <citation type="submission" date="2018-05" db="EMBL/GenBank/DDBJ databases">
        <title>Genomic Encyclopedia of Type Strains, Phase III (KMG-III): the genomes of soil and plant-associated and newly described type strains.</title>
        <authorList>
            <person name="Whitman W."/>
        </authorList>
    </citation>
    <scope>NUCLEOTIDE SEQUENCE [LARGE SCALE GENOMIC DNA]</scope>
    <source>
        <strain evidence="11 12">CECT 5696</strain>
    </source>
</reference>
<proteinExistence type="inferred from homology"/>